<dbReference type="Pfam" id="PF00144">
    <property type="entry name" value="Beta-lactamase"/>
    <property type="match status" value="1"/>
</dbReference>
<accession>A0A143YJY0</accession>
<sequence>MYPETRKKIAKMLEEKVFPGASYAFIEGEAVWEYREGVAAAYPETEPLREGMLYDLASLTKVVVTTTILLQLYEEGEIDFDQPVQAILPAFSSPKVTLRHLLTHTADLKGYIKNRDALSAAELSAALLTLEPESQFGKKVTYTDAGLIIAGFIIEKLTGKSVAENFEERVKKPLGMDASTYHPAASADCIPTENHPQRGVIRGEVHDPKARILGDHCGSAGLFAPMKDVLRFSQMLLHEGEWEGVRILKKETVRMLLQDWGHVPGNARSLGWNLLGAGFGQALFHTGYTGTFLILDPAAKQGFLFLSNRVHPDDHRPEWILVRDELIDTYQKERTKA</sequence>
<dbReference type="InterPro" id="IPR001466">
    <property type="entry name" value="Beta-lactam-related"/>
</dbReference>
<keyword evidence="4" id="KW-1185">Reference proteome</keyword>
<name>A0A143YJY0_9LACT</name>
<dbReference type="OrthoDB" id="9803467at2"/>
<dbReference type="EMBL" id="FJNE01000003">
    <property type="protein sequence ID" value="CZQ90452.1"/>
    <property type="molecule type" value="Genomic_DNA"/>
</dbReference>
<feature type="domain" description="Beta-lactamase-related" evidence="2">
    <location>
        <begin position="6"/>
        <end position="324"/>
    </location>
</feature>
<evidence type="ECO:0000313" key="4">
    <source>
        <dbReference type="Proteomes" id="UP000242754"/>
    </source>
</evidence>
<dbReference type="GO" id="GO:0016787">
    <property type="term" value="F:hydrolase activity"/>
    <property type="evidence" value="ECO:0007669"/>
    <property type="project" value="UniProtKB-KW"/>
</dbReference>
<dbReference type="Proteomes" id="UP000242754">
    <property type="component" value="Unassembled WGS sequence"/>
</dbReference>
<protein>
    <submittedName>
        <fullName evidence="3">Beta-lactamase</fullName>
    </submittedName>
</protein>
<dbReference type="SUPFAM" id="SSF56601">
    <property type="entry name" value="beta-lactamase/transpeptidase-like"/>
    <property type="match status" value="1"/>
</dbReference>
<gene>
    <name evidence="3" type="ORF">Tpal_1267</name>
</gene>
<evidence type="ECO:0000259" key="2">
    <source>
        <dbReference type="Pfam" id="PF00144"/>
    </source>
</evidence>
<keyword evidence="1" id="KW-0378">Hydrolase</keyword>
<evidence type="ECO:0000256" key="1">
    <source>
        <dbReference type="ARBA" id="ARBA00022801"/>
    </source>
</evidence>
<proteinExistence type="predicted"/>
<dbReference type="AlphaFoldDB" id="A0A143YJY0"/>
<dbReference type="PANTHER" id="PTHR43283">
    <property type="entry name" value="BETA-LACTAMASE-RELATED"/>
    <property type="match status" value="1"/>
</dbReference>
<dbReference type="InterPro" id="IPR050789">
    <property type="entry name" value="Diverse_Enzym_Activities"/>
</dbReference>
<evidence type="ECO:0000313" key="3">
    <source>
        <dbReference type="EMBL" id="CZQ90452.1"/>
    </source>
</evidence>
<organism evidence="3 4">
    <name type="scientific">Trichococcus palustris</name>
    <dbReference type="NCBI Taxonomy" id="140314"/>
    <lineage>
        <taxon>Bacteria</taxon>
        <taxon>Bacillati</taxon>
        <taxon>Bacillota</taxon>
        <taxon>Bacilli</taxon>
        <taxon>Lactobacillales</taxon>
        <taxon>Carnobacteriaceae</taxon>
        <taxon>Trichococcus</taxon>
    </lineage>
</organism>
<dbReference type="STRING" id="140314.SAMN04488076_1217"/>
<reference evidence="3 4" key="1">
    <citation type="submission" date="2016-02" db="EMBL/GenBank/DDBJ databases">
        <authorList>
            <person name="Wen L."/>
            <person name="He K."/>
            <person name="Yang H."/>
        </authorList>
    </citation>
    <scope>NUCLEOTIDE SEQUENCE [LARGE SCALE GENOMIC DNA]</scope>
    <source>
        <strain evidence="3">Trichococcus palustris</strain>
    </source>
</reference>
<dbReference type="Gene3D" id="3.40.710.10">
    <property type="entry name" value="DD-peptidase/beta-lactamase superfamily"/>
    <property type="match status" value="1"/>
</dbReference>
<dbReference type="RefSeq" id="WP_087033038.1">
    <property type="nucleotide sequence ID" value="NZ_FJNE01000003.1"/>
</dbReference>
<dbReference type="PANTHER" id="PTHR43283:SF11">
    <property type="entry name" value="BETA-LACTAMASE-RELATED DOMAIN-CONTAINING PROTEIN"/>
    <property type="match status" value="1"/>
</dbReference>
<dbReference type="InterPro" id="IPR012338">
    <property type="entry name" value="Beta-lactam/transpept-like"/>
</dbReference>